<feature type="transmembrane region" description="Helical" evidence="5">
    <location>
        <begin position="535"/>
        <end position="560"/>
    </location>
</feature>
<proteinExistence type="predicted"/>
<evidence type="ECO:0000256" key="5">
    <source>
        <dbReference type="SAM" id="Phobius"/>
    </source>
</evidence>
<feature type="transmembrane region" description="Helical" evidence="5">
    <location>
        <begin position="690"/>
        <end position="713"/>
    </location>
</feature>
<evidence type="ECO:0000256" key="3">
    <source>
        <dbReference type="ARBA" id="ARBA00022989"/>
    </source>
</evidence>
<dbReference type="RefSeq" id="WP_275278961.1">
    <property type="nucleotide sequence ID" value="NZ_CP119108.1"/>
</dbReference>
<dbReference type="InterPro" id="IPR051328">
    <property type="entry name" value="T7SS_ABC-Transporter"/>
</dbReference>
<dbReference type="Pfam" id="PF12698">
    <property type="entry name" value="ABC2_membrane_3"/>
    <property type="match status" value="1"/>
</dbReference>
<dbReference type="NCBIfam" id="TIGR03061">
    <property type="entry name" value="pip_yhgE_Nterm"/>
    <property type="match status" value="1"/>
</dbReference>
<sequence length="731" mass="71878">MTLPIERSRSRKPVTWLTVLGVLLLPVLIGGILVAALYNPTERLDAMSAAVVNNDEPVTLNGQTVPLGRQLTAGLVKGSDDIASNLDWTISNTEDAKEGLADGTYQAVVTIPAGFSAAAVSSGQAMTGDDDPRQATIHVATAPDARVVDDAITAQVSQTAATVLGQTLSSSTLENVFLSFTTLGDQLGTAADGASDLADGTKQTADGTVSLADGIRKLSTGASSLADGADGISSGVGKIGDGAKGVASGVSALSDGASSWASGARSAADGLDTWAGGAGSLADSTRKLSDGLSQAASGLSQVPEIPQQVVDATNQLAANSDKIKAGVNDTVSQLDKAVAECAAQGGSDELCATLKQAVATAKGALPQVNDVIDQSGTIAKGVEGLSQLPQLGAGLAQLSDGMTRVAGGMDGLASGATDAAAGVDKLADGATSLASGAAHASSGASQLASGASQAADGAAQWASGAHTWADGADQSADGADTLATGVDKLADGADSLSSGLTKASDALPSFTDKQATSLAKVVADPVAAKGLGDNMFGASAIPLLAMLALWFGGLGSFIALQAVSRRALTSRRPSALLALRSLTPAAVIGAAQGLLVAGVVQIAASYDWGTWSLFAVVCVIAGVAFAAVNQALVAVFGGAGRWIGALVGVFAVATGVVSTVPGVLVAIASWLPTAPGMTAGMAALTSASGLGAGIAGLLIWALLAFGATILAVMRRRSTSAARLLTEVPAAA</sequence>
<keyword evidence="2 5" id="KW-0812">Transmembrane</keyword>
<dbReference type="SUPFAM" id="SSF101967">
    <property type="entry name" value="Adhesin YadA, collagen-binding domain"/>
    <property type="match status" value="1"/>
</dbReference>
<organism evidence="7 8">
    <name type="scientific">Microbacterium horticulturae</name>
    <dbReference type="NCBI Taxonomy" id="3028316"/>
    <lineage>
        <taxon>Bacteria</taxon>
        <taxon>Bacillati</taxon>
        <taxon>Actinomycetota</taxon>
        <taxon>Actinomycetes</taxon>
        <taxon>Micrococcales</taxon>
        <taxon>Microbacteriaceae</taxon>
        <taxon>Microbacterium</taxon>
    </lineage>
</organism>
<feature type="transmembrane region" description="Helical" evidence="5">
    <location>
        <begin position="610"/>
        <end position="636"/>
    </location>
</feature>
<dbReference type="PANTHER" id="PTHR43077:SF5">
    <property type="entry name" value="PHAGE INFECTION PROTEIN"/>
    <property type="match status" value="1"/>
</dbReference>
<dbReference type="InterPro" id="IPR017500">
    <property type="entry name" value="Phage_infect_YhgE_N"/>
</dbReference>
<feature type="transmembrane region" description="Helical" evidence="5">
    <location>
        <begin position="14"/>
        <end position="38"/>
    </location>
</feature>
<keyword evidence="4 5" id="KW-0472">Membrane</keyword>
<dbReference type="PANTHER" id="PTHR43077">
    <property type="entry name" value="TRANSPORT PERMEASE YVFS-RELATED"/>
    <property type="match status" value="1"/>
</dbReference>
<evidence type="ECO:0000259" key="6">
    <source>
        <dbReference type="Pfam" id="PF12698"/>
    </source>
</evidence>
<reference evidence="7 8" key="1">
    <citation type="submission" date="2023-03" db="EMBL/GenBank/DDBJ databases">
        <title>Genome sequence of Microbacterium sp. KACC 23027.</title>
        <authorList>
            <person name="Kim S."/>
            <person name="Heo J."/>
            <person name="Kwon S.-W."/>
        </authorList>
    </citation>
    <scope>NUCLEOTIDE SEQUENCE [LARGE SCALE GENOMIC DNA]</scope>
    <source>
        <strain evidence="7 8">KACC 23027</strain>
    </source>
</reference>
<dbReference type="NCBIfam" id="TIGR03057">
    <property type="entry name" value="xxxLxxG_by_4"/>
    <property type="match status" value="3"/>
</dbReference>
<evidence type="ECO:0000313" key="7">
    <source>
        <dbReference type="EMBL" id="WEG09638.1"/>
    </source>
</evidence>
<dbReference type="Gene3D" id="1.10.287.950">
    <property type="entry name" value="Methyl-accepting chemotaxis protein"/>
    <property type="match status" value="1"/>
</dbReference>
<dbReference type="EMBL" id="CP119108">
    <property type="protein sequence ID" value="WEG09638.1"/>
    <property type="molecule type" value="Genomic_DNA"/>
</dbReference>
<dbReference type="Proteomes" id="UP001214553">
    <property type="component" value="Chromosome"/>
</dbReference>
<protein>
    <submittedName>
        <fullName evidence="7">YhgE/Pip domain-containing protein</fullName>
    </submittedName>
</protein>
<evidence type="ECO:0000256" key="2">
    <source>
        <dbReference type="ARBA" id="ARBA00022692"/>
    </source>
</evidence>
<dbReference type="InterPro" id="IPR023908">
    <property type="entry name" value="xxxLxxG_rpt"/>
</dbReference>
<keyword evidence="3 5" id="KW-1133">Transmembrane helix</keyword>
<dbReference type="SUPFAM" id="SSF58104">
    <property type="entry name" value="Methyl-accepting chemotaxis protein (MCP) signaling domain"/>
    <property type="match status" value="1"/>
</dbReference>
<evidence type="ECO:0000256" key="1">
    <source>
        <dbReference type="ARBA" id="ARBA00004141"/>
    </source>
</evidence>
<accession>A0ABY8BZN4</accession>
<feature type="transmembrane region" description="Helical" evidence="5">
    <location>
        <begin position="581"/>
        <end position="604"/>
    </location>
</feature>
<dbReference type="Gene3D" id="3.40.1710.10">
    <property type="entry name" value="abc type-2 transporter like domain"/>
    <property type="match status" value="1"/>
</dbReference>
<evidence type="ECO:0000256" key="4">
    <source>
        <dbReference type="ARBA" id="ARBA00023136"/>
    </source>
</evidence>
<dbReference type="InterPro" id="IPR011049">
    <property type="entry name" value="Serralysin-like_metalloprot_C"/>
</dbReference>
<feature type="transmembrane region" description="Helical" evidence="5">
    <location>
        <begin position="643"/>
        <end position="670"/>
    </location>
</feature>
<gene>
    <name evidence="7" type="ORF">PU630_03455</name>
</gene>
<name>A0ABY8BZN4_9MICO</name>
<evidence type="ECO:0000313" key="8">
    <source>
        <dbReference type="Proteomes" id="UP001214553"/>
    </source>
</evidence>
<comment type="subcellular location">
    <subcellularLocation>
        <location evidence="1">Membrane</location>
        <topology evidence="1">Multi-pass membrane protein</topology>
    </subcellularLocation>
</comment>
<keyword evidence="8" id="KW-1185">Reference proteome</keyword>
<feature type="domain" description="ABC-2 type transporter transmembrane" evidence="6">
    <location>
        <begin position="19"/>
        <end position="144"/>
    </location>
</feature>
<dbReference type="InterPro" id="IPR013525">
    <property type="entry name" value="ABC2_TM"/>
</dbReference>